<dbReference type="InterPro" id="IPR008489">
    <property type="entry name" value="DUF771"/>
</dbReference>
<evidence type="ECO:0000313" key="2">
    <source>
        <dbReference type="Proteomes" id="UP000886856"/>
    </source>
</evidence>
<proteinExistence type="predicted"/>
<reference evidence="1" key="2">
    <citation type="submission" date="2021-04" db="EMBL/GenBank/DDBJ databases">
        <authorList>
            <person name="Gilroy R."/>
        </authorList>
    </citation>
    <scope>NUCLEOTIDE SEQUENCE</scope>
    <source>
        <strain evidence="1">CHK171-505</strain>
    </source>
</reference>
<name>A0A9D2KZD0_9LACT</name>
<protein>
    <submittedName>
        <fullName evidence="1">DUF771 domain-containing protein</fullName>
    </submittedName>
</protein>
<dbReference type="EMBL" id="DWYW01000257">
    <property type="protein sequence ID" value="HJA91335.1"/>
    <property type="molecule type" value="Genomic_DNA"/>
</dbReference>
<dbReference type="Pfam" id="PF05595">
    <property type="entry name" value="DUF771"/>
    <property type="match status" value="1"/>
</dbReference>
<accession>A0A9D2KZD0</accession>
<evidence type="ECO:0000313" key="1">
    <source>
        <dbReference type="EMBL" id="HJA91335.1"/>
    </source>
</evidence>
<sequence>MTEWVGIKWLMQETGIKSHKTLQKRILVPYREDLEKFVRYPKIAGEPWKFSRVHMQEWLRNNVV</sequence>
<organism evidence="1 2">
    <name type="scientific">Candidatus Jeotgalibaca merdavium</name>
    <dbReference type="NCBI Taxonomy" id="2838627"/>
    <lineage>
        <taxon>Bacteria</taxon>
        <taxon>Bacillati</taxon>
        <taxon>Bacillota</taxon>
        <taxon>Bacilli</taxon>
        <taxon>Lactobacillales</taxon>
        <taxon>Carnobacteriaceae</taxon>
        <taxon>Jeotgalibaca</taxon>
    </lineage>
</organism>
<dbReference type="Proteomes" id="UP000886856">
    <property type="component" value="Unassembled WGS sequence"/>
</dbReference>
<comment type="caution">
    <text evidence="1">The sequence shown here is derived from an EMBL/GenBank/DDBJ whole genome shotgun (WGS) entry which is preliminary data.</text>
</comment>
<reference evidence="1" key="1">
    <citation type="journal article" date="2021" name="PeerJ">
        <title>Extensive microbial diversity within the chicken gut microbiome revealed by metagenomics and culture.</title>
        <authorList>
            <person name="Gilroy R."/>
            <person name="Ravi A."/>
            <person name="Getino M."/>
            <person name="Pursley I."/>
            <person name="Horton D.L."/>
            <person name="Alikhan N.F."/>
            <person name="Baker D."/>
            <person name="Gharbi K."/>
            <person name="Hall N."/>
            <person name="Watson M."/>
            <person name="Adriaenssens E.M."/>
            <person name="Foster-Nyarko E."/>
            <person name="Jarju S."/>
            <person name="Secka A."/>
            <person name="Antonio M."/>
            <person name="Oren A."/>
            <person name="Chaudhuri R.R."/>
            <person name="La Ragione R."/>
            <person name="Hildebrand F."/>
            <person name="Pallen M.J."/>
        </authorList>
    </citation>
    <scope>NUCLEOTIDE SEQUENCE</scope>
    <source>
        <strain evidence="1">CHK171-505</strain>
    </source>
</reference>
<dbReference type="AlphaFoldDB" id="A0A9D2KZD0"/>
<gene>
    <name evidence="1" type="ORF">H9948_11160</name>
</gene>